<dbReference type="EMBL" id="QGDD01000013">
    <property type="protein sequence ID" value="PWN00955.1"/>
    <property type="molecule type" value="Genomic_DNA"/>
</dbReference>
<dbReference type="Proteomes" id="UP000245507">
    <property type="component" value="Unassembled WGS sequence"/>
</dbReference>
<dbReference type="GO" id="GO:0042626">
    <property type="term" value="F:ATPase-coupled transmembrane transporter activity"/>
    <property type="evidence" value="ECO:0007669"/>
    <property type="project" value="TreeGrafter"/>
</dbReference>
<keyword evidence="7" id="KW-1185">Reference proteome</keyword>
<reference evidence="6 7" key="1">
    <citation type="submission" date="2018-05" db="EMBL/GenBank/DDBJ databases">
        <title>Nocardioides silvaticus genome.</title>
        <authorList>
            <person name="Li C."/>
            <person name="Wang G."/>
        </authorList>
    </citation>
    <scope>NUCLEOTIDE SEQUENCE [LARGE SCALE GENOMIC DNA]</scope>
    <source>
        <strain evidence="6 7">CCTCC AB 2018079</strain>
    </source>
</reference>
<dbReference type="OrthoDB" id="7757085at2"/>
<dbReference type="InterPro" id="IPR050095">
    <property type="entry name" value="ECF_ABC_transporter_ATP-bd"/>
</dbReference>
<evidence type="ECO:0000256" key="1">
    <source>
        <dbReference type="ARBA" id="ARBA00005417"/>
    </source>
</evidence>
<organism evidence="6 7">
    <name type="scientific">Nocardioides silvaticus</name>
    <dbReference type="NCBI Taxonomy" id="2201891"/>
    <lineage>
        <taxon>Bacteria</taxon>
        <taxon>Bacillati</taxon>
        <taxon>Actinomycetota</taxon>
        <taxon>Actinomycetes</taxon>
        <taxon>Propionibacteriales</taxon>
        <taxon>Nocardioidaceae</taxon>
        <taxon>Nocardioides</taxon>
    </lineage>
</organism>
<evidence type="ECO:0000256" key="2">
    <source>
        <dbReference type="ARBA" id="ARBA00022448"/>
    </source>
</evidence>
<name>A0A316TCE8_9ACTN</name>
<keyword evidence="2" id="KW-0813">Transport</keyword>
<evidence type="ECO:0000259" key="5">
    <source>
        <dbReference type="PROSITE" id="PS50893"/>
    </source>
</evidence>
<gene>
    <name evidence="6" type="ORF">DJ010_21105</name>
</gene>
<dbReference type="RefSeq" id="WP_109697430.1">
    <property type="nucleotide sequence ID" value="NZ_QGDD01000013.1"/>
</dbReference>
<dbReference type="InterPro" id="IPR027417">
    <property type="entry name" value="P-loop_NTPase"/>
</dbReference>
<dbReference type="SMART" id="SM00382">
    <property type="entry name" value="AAA"/>
    <property type="match status" value="2"/>
</dbReference>
<proteinExistence type="inferred from homology"/>
<dbReference type="PROSITE" id="PS50893">
    <property type="entry name" value="ABC_TRANSPORTER_2"/>
    <property type="match status" value="2"/>
</dbReference>
<dbReference type="Pfam" id="PF00005">
    <property type="entry name" value="ABC_tran"/>
    <property type="match status" value="2"/>
</dbReference>
<dbReference type="AlphaFoldDB" id="A0A316TCE8"/>
<evidence type="ECO:0000313" key="7">
    <source>
        <dbReference type="Proteomes" id="UP000245507"/>
    </source>
</evidence>
<dbReference type="SUPFAM" id="SSF52540">
    <property type="entry name" value="P-loop containing nucleoside triphosphate hydrolases"/>
    <property type="match status" value="2"/>
</dbReference>
<accession>A0A316TCE8</accession>
<sequence>MFELRDVTFRYEDRRVLDGVDLAIDHGELVLLAGPTGVGKSTLLGVMAGLVPAFTGGTLTGDVVIDGESVLAVPARERAHVVGYVGQNPPAWFVTDSVEEELAFGMEQLGLPAATMRRRVEETLDLLGIADLRHRDLRTLSGGQQQRVAIGSVLTTHPRLLVLDEPTSALDPTAAEDVLATLTRLVHDLGVSVLVAEHRLERVVPFADRLCLLGAGGRVRVGDPAELLVDSPIAPPLVELGRLAGWSPLPLTVRDARRRTADLRARLGAPPPDAPGKIVVDPADSQQFSPVRRDSEEPRVQVRRLTVAHGPVAALQDVDLELAAGTVTALMGRNGAGKTTLLWALQGRHAAASGTVRVAGEDPHRLKPEGRRAITGLVPQSPADLLYLETVAEECAAADRSAGAAGGTCAGLLERLAPGIDPSGHPRDLSEGQRLALAVAIVLTAGPPVLLLDEPTRGLDYPGKHALAEILRDLAAEGRALMVATHDVEFAAQVAGRVVVLAEGEVVSSGPVRSVIAESPAFAPQVTKVLGPGWLRVDEVAAALAAAGRTEVRS</sequence>
<evidence type="ECO:0000256" key="4">
    <source>
        <dbReference type="ARBA" id="ARBA00022840"/>
    </source>
</evidence>
<dbReference type="InterPro" id="IPR003439">
    <property type="entry name" value="ABC_transporter-like_ATP-bd"/>
</dbReference>
<dbReference type="GO" id="GO:0005524">
    <property type="term" value="F:ATP binding"/>
    <property type="evidence" value="ECO:0007669"/>
    <property type="project" value="UniProtKB-KW"/>
</dbReference>
<evidence type="ECO:0000313" key="6">
    <source>
        <dbReference type="EMBL" id="PWN00955.1"/>
    </source>
</evidence>
<dbReference type="Gene3D" id="3.40.50.300">
    <property type="entry name" value="P-loop containing nucleotide triphosphate hydrolases"/>
    <property type="match status" value="2"/>
</dbReference>
<feature type="domain" description="ABC transporter" evidence="5">
    <location>
        <begin position="300"/>
        <end position="528"/>
    </location>
</feature>
<evidence type="ECO:0000256" key="3">
    <source>
        <dbReference type="ARBA" id="ARBA00022741"/>
    </source>
</evidence>
<keyword evidence="3" id="KW-0547">Nucleotide-binding</keyword>
<dbReference type="GO" id="GO:0016887">
    <property type="term" value="F:ATP hydrolysis activity"/>
    <property type="evidence" value="ECO:0007669"/>
    <property type="project" value="InterPro"/>
</dbReference>
<dbReference type="InterPro" id="IPR015856">
    <property type="entry name" value="ABC_transpr_CbiO/EcfA_su"/>
</dbReference>
<dbReference type="PANTHER" id="PTHR43553">
    <property type="entry name" value="HEAVY METAL TRANSPORTER"/>
    <property type="match status" value="1"/>
</dbReference>
<keyword evidence="4 6" id="KW-0067">ATP-binding</keyword>
<comment type="similarity">
    <text evidence="1">Belongs to the ABC transporter superfamily.</text>
</comment>
<feature type="domain" description="ABC transporter" evidence="5">
    <location>
        <begin position="2"/>
        <end position="240"/>
    </location>
</feature>
<dbReference type="InterPro" id="IPR017871">
    <property type="entry name" value="ABC_transporter-like_CS"/>
</dbReference>
<dbReference type="InterPro" id="IPR003593">
    <property type="entry name" value="AAA+_ATPase"/>
</dbReference>
<dbReference type="PROSITE" id="PS00211">
    <property type="entry name" value="ABC_TRANSPORTER_1"/>
    <property type="match status" value="1"/>
</dbReference>
<dbReference type="CDD" id="cd03225">
    <property type="entry name" value="ABC_cobalt_CbiO_domain1"/>
    <property type="match status" value="1"/>
</dbReference>
<dbReference type="GO" id="GO:0043190">
    <property type="term" value="C:ATP-binding cassette (ABC) transporter complex"/>
    <property type="evidence" value="ECO:0007669"/>
    <property type="project" value="TreeGrafter"/>
</dbReference>
<comment type="caution">
    <text evidence="6">The sequence shown here is derived from an EMBL/GenBank/DDBJ whole genome shotgun (WGS) entry which is preliminary data.</text>
</comment>
<protein>
    <submittedName>
        <fullName evidence="6">Cobalt ABC transporter ATP-binding protein</fullName>
    </submittedName>
</protein>